<dbReference type="KEGG" id="prn:BW723_16495"/>
<reference evidence="2" key="1">
    <citation type="submission" date="2016-02" db="EMBL/GenBank/DDBJ databases">
        <title>Paenibacillus sp. LPB0068, isolated from Crassostrea gigas.</title>
        <authorList>
            <person name="Shin S.-K."/>
            <person name="Yi H."/>
        </authorList>
    </citation>
    <scope>NUCLEOTIDE SEQUENCE [LARGE SCALE GENOMIC DNA]</scope>
    <source>
        <strain evidence="2">KCTC 23969</strain>
    </source>
</reference>
<comment type="caution">
    <text evidence="1">The sequence shown here is derived from an EMBL/GenBank/DDBJ whole genome shotgun (WGS) entry which is preliminary data.</text>
</comment>
<name>A0A1B8TRW8_9FLAO</name>
<dbReference type="RefSeq" id="WP_068364060.1">
    <property type="nucleotide sequence ID" value="NZ_CP019337.1"/>
</dbReference>
<dbReference type="EMBL" id="LSFL01000041">
    <property type="protein sequence ID" value="OBY62218.1"/>
    <property type="molecule type" value="Genomic_DNA"/>
</dbReference>
<proteinExistence type="predicted"/>
<dbReference type="AlphaFoldDB" id="A0A1B8TRW8"/>
<dbReference type="Proteomes" id="UP000092612">
    <property type="component" value="Unassembled WGS sequence"/>
</dbReference>
<dbReference type="STRING" id="996801.BW723_16495"/>
<organism evidence="1 2">
    <name type="scientific">Polaribacter reichenbachii</name>
    <dbReference type="NCBI Taxonomy" id="996801"/>
    <lineage>
        <taxon>Bacteria</taxon>
        <taxon>Pseudomonadati</taxon>
        <taxon>Bacteroidota</taxon>
        <taxon>Flavobacteriia</taxon>
        <taxon>Flavobacteriales</taxon>
        <taxon>Flavobacteriaceae</taxon>
    </lineage>
</organism>
<keyword evidence="2" id="KW-1185">Reference proteome</keyword>
<gene>
    <name evidence="1" type="ORF">LPB301_15150</name>
</gene>
<evidence type="ECO:0000313" key="2">
    <source>
        <dbReference type="Proteomes" id="UP000092612"/>
    </source>
</evidence>
<dbReference type="OrthoDB" id="1203070at2"/>
<accession>A0A1B8TRW8</accession>
<sequence>MEKTINFRISEENKLELQFIAEEKEIKVSHLVREIINDFIEDYYEDESPVYLDNIEPIEVFLEIPSDHHQYKKID</sequence>
<evidence type="ECO:0000313" key="1">
    <source>
        <dbReference type="EMBL" id="OBY62218.1"/>
    </source>
</evidence>
<protein>
    <submittedName>
        <fullName evidence="1">Uncharacterized protein</fullName>
    </submittedName>
</protein>